<keyword evidence="4" id="KW-1185">Reference proteome</keyword>
<feature type="domain" description="DUF4350" evidence="2">
    <location>
        <begin position="26"/>
        <end position="225"/>
    </location>
</feature>
<evidence type="ECO:0000256" key="1">
    <source>
        <dbReference type="SAM" id="Phobius"/>
    </source>
</evidence>
<name>B8GGA7_METPE</name>
<sequence>MAIIIGIAILSLTWYLTTTPIDFSSTNVQWNGTSQFFGKIDGTDVTDVSTLNSYSNATLLIIAPTRDYTGGEAEAIRTFLMRGNTLILADDFGTGNSLLQGMNSGITLLQDNLSSIDTGYTESTSVLAYPNQSHTLLRGVDTLCLDRPAAILGGNPLMATSRLSWIDTDGDHHPDNDENFRQYTIMANETFGDGELIVIADPSIFINGMVSSGDQWSNQRFIENIIGIQPPILVDTRHSATGKTTEILNWFYSSRSNYPVKFVLIGSLVLIIAWVFNKRSKREEGFEK</sequence>
<protein>
    <recommendedName>
        <fullName evidence="2">DUF4350 domain-containing protein</fullName>
    </recommendedName>
</protein>
<dbReference type="AlphaFoldDB" id="B8GGA7"/>
<dbReference type="eggNOG" id="arCOG01314">
    <property type="taxonomic scope" value="Archaea"/>
</dbReference>
<keyword evidence="1" id="KW-0472">Membrane</keyword>
<reference evidence="3 4" key="1">
    <citation type="journal article" date="2015" name="Genome Announc.">
        <title>Complete Genome Sequence of Methanosphaerula palustris E1-9CT, a Hydrogenotrophic Methanogen Isolated from a Minerotrophic Fen Peatland.</title>
        <authorList>
            <person name="Cadillo-Quiroz H."/>
            <person name="Browne P."/>
            <person name="Kyrpides N."/>
            <person name="Woyke T."/>
            <person name="Goodwin L."/>
            <person name="Detter C."/>
            <person name="Yavitt J.B."/>
            <person name="Zinder S.H."/>
        </authorList>
    </citation>
    <scope>NUCLEOTIDE SEQUENCE [LARGE SCALE GENOMIC DNA]</scope>
    <source>
        <strain evidence="4">ATCC BAA-1556 / DSM 19958 / E1-9c</strain>
    </source>
</reference>
<dbReference type="Proteomes" id="UP000002457">
    <property type="component" value="Chromosome"/>
</dbReference>
<evidence type="ECO:0000313" key="3">
    <source>
        <dbReference type="EMBL" id="ACL16181.1"/>
    </source>
</evidence>
<dbReference type="HOGENOM" id="CLU_060688_0_0_2"/>
<proteinExistence type="predicted"/>
<evidence type="ECO:0000259" key="2">
    <source>
        <dbReference type="Pfam" id="PF14258"/>
    </source>
</evidence>
<gene>
    <name evidence="3" type="ordered locus">Mpal_0819</name>
</gene>
<dbReference type="STRING" id="521011.Mpal_0819"/>
<dbReference type="InterPro" id="IPR025646">
    <property type="entry name" value="DUF4350"/>
</dbReference>
<keyword evidence="1" id="KW-0812">Transmembrane</keyword>
<accession>B8GGA7</accession>
<feature type="transmembrane region" description="Helical" evidence="1">
    <location>
        <begin position="258"/>
        <end position="276"/>
    </location>
</feature>
<dbReference type="Pfam" id="PF14258">
    <property type="entry name" value="DUF4350"/>
    <property type="match status" value="1"/>
</dbReference>
<dbReference type="KEGG" id="mpl:Mpal_0819"/>
<evidence type="ECO:0000313" key="4">
    <source>
        <dbReference type="Proteomes" id="UP000002457"/>
    </source>
</evidence>
<dbReference type="EMBL" id="CP001338">
    <property type="protein sequence ID" value="ACL16181.1"/>
    <property type="molecule type" value="Genomic_DNA"/>
</dbReference>
<organism evidence="3 4">
    <name type="scientific">Methanosphaerula palustris (strain ATCC BAA-1556 / DSM 19958 / E1-9c)</name>
    <dbReference type="NCBI Taxonomy" id="521011"/>
    <lineage>
        <taxon>Archaea</taxon>
        <taxon>Methanobacteriati</taxon>
        <taxon>Methanobacteriota</taxon>
        <taxon>Stenosarchaea group</taxon>
        <taxon>Methanomicrobia</taxon>
        <taxon>Methanomicrobiales</taxon>
        <taxon>Methanoregulaceae</taxon>
        <taxon>Methanosphaerula</taxon>
    </lineage>
</organism>
<keyword evidence="1" id="KW-1133">Transmembrane helix</keyword>